<evidence type="ECO:0000256" key="11">
    <source>
        <dbReference type="ARBA" id="ARBA00022989"/>
    </source>
</evidence>
<evidence type="ECO:0000256" key="8">
    <source>
        <dbReference type="ARBA" id="ARBA00022771"/>
    </source>
</evidence>
<sequence>MGKGVLECVMCLNKFENYEELRLLPHCNHDFYLDCIDACITSHVTCFVYCANLVEQIVNDNLDLLHVATLATNMVGLQSEIVVVDEAPVVSFNRTFRVAIVLVLSLCLTSRCRSLSSSSSPRKKS</sequence>
<evidence type="ECO:0000256" key="7">
    <source>
        <dbReference type="ARBA" id="ARBA00022723"/>
    </source>
</evidence>
<dbReference type="AlphaFoldDB" id="A0A426X8Z0"/>
<evidence type="ECO:0000313" key="15">
    <source>
        <dbReference type="Proteomes" id="UP000287651"/>
    </source>
</evidence>
<dbReference type="SUPFAM" id="SSF57850">
    <property type="entry name" value="RING/U-box"/>
    <property type="match status" value="1"/>
</dbReference>
<dbReference type="PANTHER" id="PTHR46913">
    <property type="entry name" value="RING-H2 FINGER PROTEIN ATL16"/>
    <property type="match status" value="1"/>
</dbReference>
<dbReference type="Pfam" id="PF17123">
    <property type="entry name" value="zf-RING_11"/>
    <property type="match status" value="1"/>
</dbReference>
<evidence type="ECO:0000256" key="9">
    <source>
        <dbReference type="ARBA" id="ARBA00022786"/>
    </source>
</evidence>
<keyword evidence="7" id="KW-0479">Metal-binding</keyword>
<dbReference type="GO" id="GO:0016020">
    <property type="term" value="C:membrane"/>
    <property type="evidence" value="ECO:0007669"/>
    <property type="project" value="UniProtKB-SubCell"/>
</dbReference>
<proteinExistence type="predicted"/>
<keyword evidence="5" id="KW-0808">Transferase</keyword>
<keyword evidence="12" id="KW-0472">Membrane</keyword>
<evidence type="ECO:0000256" key="1">
    <source>
        <dbReference type="ARBA" id="ARBA00000900"/>
    </source>
</evidence>
<comment type="pathway">
    <text evidence="3">Protein modification; protein ubiquitination.</text>
</comment>
<dbReference type="GO" id="GO:0016567">
    <property type="term" value="P:protein ubiquitination"/>
    <property type="evidence" value="ECO:0007669"/>
    <property type="project" value="InterPro"/>
</dbReference>
<dbReference type="InterPro" id="IPR013083">
    <property type="entry name" value="Znf_RING/FYVE/PHD"/>
</dbReference>
<comment type="catalytic activity">
    <reaction evidence="1">
        <text>S-ubiquitinyl-[E2 ubiquitin-conjugating enzyme]-L-cysteine + [acceptor protein]-L-lysine = [E2 ubiquitin-conjugating enzyme]-L-cysteine + N(6)-ubiquitinyl-[acceptor protein]-L-lysine.</text>
        <dbReference type="EC" id="2.3.2.27"/>
    </reaction>
</comment>
<keyword evidence="11" id="KW-1133">Transmembrane helix</keyword>
<comment type="subcellular location">
    <subcellularLocation>
        <location evidence="2">Membrane</location>
        <topology evidence="2">Single-pass membrane protein</topology>
    </subcellularLocation>
</comment>
<dbReference type="EC" id="2.3.2.27" evidence="4"/>
<dbReference type="GO" id="GO:0061630">
    <property type="term" value="F:ubiquitin protein ligase activity"/>
    <property type="evidence" value="ECO:0007669"/>
    <property type="project" value="UniProtKB-EC"/>
</dbReference>
<dbReference type="PANTHER" id="PTHR46913:SF1">
    <property type="entry name" value="RING-H2 FINGER PROTEIN ATL16"/>
    <property type="match status" value="1"/>
</dbReference>
<dbReference type="Proteomes" id="UP000287651">
    <property type="component" value="Unassembled WGS sequence"/>
</dbReference>
<evidence type="ECO:0000256" key="10">
    <source>
        <dbReference type="ARBA" id="ARBA00022833"/>
    </source>
</evidence>
<evidence type="ECO:0000256" key="3">
    <source>
        <dbReference type="ARBA" id="ARBA00004906"/>
    </source>
</evidence>
<feature type="domain" description="RING-type" evidence="13">
    <location>
        <begin position="7"/>
        <end position="36"/>
    </location>
</feature>
<evidence type="ECO:0000259" key="13">
    <source>
        <dbReference type="Pfam" id="PF17123"/>
    </source>
</evidence>
<keyword evidence="9" id="KW-0833">Ubl conjugation pathway</keyword>
<reference evidence="14 15" key="1">
    <citation type="journal article" date="2014" name="Agronomy (Basel)">
        <title>A Draft Genome Sequence for Ensete ventricosum, the Drought-Tolerant Tree Against Hunger.</title>
        <authorList>
            <person name="Harrison J."/>
            <person name="Moore K.A."/>
            <person name="Paszkiewicz K."/>
            <person name="Jones T."/>
            <person name="Grant M."/>
            <person name="Ambacheew D."/>
            <person name="Muzemil S."/>
            <person name="Studholme D.J."/>
        </authorList>
    </citation>
    <scope>NUCLEOTIDE SEQUENCE [LARGE SCALE GENOMIC DNA]</scope>
</reference>
<evidence type="ECO:0000256" key="6">
    <source>
        <dbReference type="ARBA" id="ARBA00022692"/>
    </source>
</evidence>
<dbReference type="GO" id="GO:0008270">
    <property type="term" value="F:zinc ion binding"/>
    <property type="evidence" value="ECO:0007669"/>
    <property type="project" value="UniProtKB-KW"/>
</dbReference>
<comment type="caution">
    <text evidence="14">The sequence shown here is derived from an EMBL/GenBank/DDBJ whole genome shotgun (WGS) entry which is preliminary data.</text>
</comment>
<evidence type="ECO:0000256" key="2">
    <source>
        <dbReference type="ARBA" id="ARBA00004167"/>
    </source>
</evidence>
<keyword evidence="6" id="KW-0812">Transmembrane</keyword>
<dbReference type="InterPro" id="IPR044600">
    <property type="entry name" value="ATL1/ATL16-like"/>
</dbReference>
<evidence type="ECO:0000313" key="14">
    <source>
        <dbReference type="EMBL" id="RRT35942.1"/>
    </source>
</evidence>
<evidence type="ECO:0000256" key="5">
    <source>
        <dbReference type="ARBA" id="ARBA00022679"/>
    </source>
</evidence>
<protein>
    <recommendedName>
        <fullName evidence="4">RING-type E3 ubiquitin transferase</fullName>
        <ecNumber evidence="4">2.3.2.27</ecNumber>
    </recommendedName>
</protein>
<keyword evidence="10" id="KW-0862">Zinc</keyword>
<dbReference type="EMBL" id="AMZH03024284">
    <property type="protein sequence ID" value="RRT35942.1"/>
    <property type="molecule type" value="Genomic_DNA"/>
</dbReference>
<name>A0A426X8Z0_ENSVE</name>
<keyword evidence="8" id="KW-0863">Zinc-finger</keyword>
<evidence type="ECO:0000256" key="12">
    <source>
        <dbReference type="ARBA" id="ARBA00023136"/>
    </source>
</evidence>
<accession>A0A426X8Z0</accession>
<dbReference type="InterPro" id="IPR001841">
    <property type="entry name" value="Znf_RING"/>
</dbReference>
<evidence type="ECO:0000256" key="4">
    <source>
        <dbReference type="ARBA" id="ARBA00012483"/>
    </source>
</evidence>
<dbReference type="Gene3D" id="3.30.40.10">
    <property type="entry name" value="Zinc/RING finger domain, C3HC4 (zinc finger)"/>
    <property type="match status" value="1"/>
</dbReference>
<organism evidence="14 15">
    <name type="scientific">Ensete ventricosum</name>
    <name type="common">Abyssinian banana</name>
    <name type="synonym">Musa ensete</name>
    <dbReference type="NCBI Taxonomy" id="4639"/>
    <lineage>
        <taxon>Eukaryota</taxon>
        <taxon>Viridiplantae</taxon>
        <taxon>Streptophyta</taxon>
        <taxon>Embryophyta</taxon>
        <taxon>Tracheophyta</taxon>
        <taxon>Spermatophyta</taxon>
        <taxon>Magnoliopsida</taxon>
        <taxon>Liliopsida</taxon>
        <taxon>Zingiberales</taxon>
        <taxon>Musaceae</taxon>
        <taxon>Ensete</taxon>
    </lineage>
</organism>
<gene>
    <name evidence="14" type="ORF">B296_00048075</name>
</gene>